<dbReference type="Proteomes" id="UP000185221">
    <property type="component" value="Unassembled WGS sequence"/>
</dbReference>
<name>A0A1N6G5J1_9BACT</name>
<feature type="transmembrane region" description="Helical" evidence="1">
    <location>
        <begin position="7"/>
        <end position="27"/>
    </location>
</feature>
<dbReference type="EMBL" id="FSRC01000002">
    <property type="protein sequence ID" value="SIO02788.1"/>
    <property type="molecule type" value="Genomic_DNA"/>
</dbReference>
<feature type="transmembrane region" description="Helical" evidence="1">
    <location>
        <begin position="87"/>
        <end position="108"/>
    </location>
</feature>
<dbReference type="OrthoDB" id="9553719at2"/>
<gene>
    <name evidence="2" type="ORF">SAMN05444394_2986</name>
</gene>
<organism evidence="2 3">
    <name type="scientific">Algoriphagus halophilus</name>
    <dbReference type="NCBI Taxonomy" id="226505"/>
    <lineage>
        <taxon>Bacteria</taxon>
        <taxon>Pseudomonadati</taxon>
        <taxon>Bacteroidota</taxon>
        <taxon>Cytophagia</taxon>
        <taxon>Cytophagales</taxon>
        <taxon>Cyclobacteriaceae</taxon>
        <taxon>Algoriphagus</taxon>
    </lineage>
</organism>
<evidence type="ECO:0000313" key="3">
    <source>
        <dbReference type="Proteomes" id="UP000185221"/>
    </source>
</evidence>
<keyword evidence="1" id="KW-0812">Transmembrane</keyword>
<accession>A0A1N6G5J1</accession>
<keyword evidence="1" id="KW-0472">Membrane</keyword>
<feature type="transmembrane region" description="Helical" evidence="1">
    <location>
        <begin position="54"/>
        <end position="75"/>
    </location>
</feature>
<keyword evidence="3" id="KW-1185">Reference proteome</keyword>
<protein>
    <recommendedName>
        <fullName evidence="4">DUF1440 domain-containing protein</fullName>
    </recommendedName>
</protein>
<proteinExistence type="predicted"/>
<sequence>MERKFKIILAGLIGGFVGEGIMGALFMSPPIHSILYNPSLQSELFIQLTPERNLALSIAGMVILSIAHAWFYSLFKNSIPGTTWVKKGLFWGFTIWLLYWVFQEWFIYHTLIGEPILLNLLELVVLLLGSLVEGLIIARILK</sequence>
<keyword evidence="1" id="KW-1133">Transmembrane helix</keyword>
<evidence type="ECO:0008006" key="4">
    <source>
        <dbReference type="Google" id="ProtNLM"/>
    </source>
</evidence>
<reference evidence="3" key="1">
    <citation type="submission" date="2016-11" db="EMBL/GenBank/DDBJ databases">
        <authorList>
            <person name="Varghese N."/>
            <person name="Submissions S."/>
        </authorList>
    </citation>
    <scope>NUCLEOTIDE SEQUENCE [LARGE SCALE GENOMIC DNA]</scope>
    <source>
        <strain evidence="3">DSM 15292</strain>
    </source>
</reference>
<dbReference type="RefSeq" id="WP_074225766.1">
    <property type="nucleotide sequence ID" value="NZ_FSRC01000002.1"/>
</dbReference>
<evidence type="ECO:0000256" key="1">
    <source>
        <dbReference type="SAM" id="Phobius"/>
    </source>
</evidence>
<dbReference type="STRING" id="226505.SAMN05444394_2986"/>
<dbReference type="AlphaFoldDB" id="A0A1N6G5J1"/>
<evidence type="ECO:0000313" key="2">
    <source>
        <dbReference type="EMBL" id="SIO02788.1"/>
    </source>
</evidence>
<feature type="transmembrane region" description="Helical" evidence="1">
    <location>
        <begin position="120"/>
        <end position="141"/>
    </location>
</feature>